<accession>A0A6G0YEJ4</accession>
<dbReference type="OrthoDB" id="6630577at2759"/>
<dbReference type="PANTHER" id="PTHR35385:SF2">
    <property type="entry name" value="PROTEIN B, PUTATIVE-RELATED"/>
    <property type="match status" value="1"/>
</dbReference>
<name>A0A6G0YEJ4_APHCR</name>
<feature type="domain" description="SWIM-type" evidence="3">
    <location>
        <begin position="331"/>
        <end position="362"/>
    </location>
</feature>
<keyword evidence="1" id="KW-0862">Zinc</keyword>
<dbReference type="Gene3D" id="3.30.160.60">
    <property type="entry name" value="Classic Zinc Finger"/>
    <property type="match status" value="1"/>
</dbReference>
<keyword evidence="1" id="KW-0479">Metal-binding</keyword>
<dbReference type="Pfam" id="PF04434">
    <property type="entry name" value="SWIM"/>
    <property type="match status" value="1"/>
</dbReference>
<sequence>MKKAGIFYIARIQEFICKGCGISYKYRHTLNNHLLKKHSIKQNNNSDLKKIKICKVCDKMFTLVKNMERHMRTIHLKNTTNVDFASSCDTLELEPIKKKNVEHTQLMLESNVLAITKNEPIPVNLQPSEKHYDCKATLGLQIIYNNSGLMGEFVNLIPTDEIKQIFLNFFEEGKSPSKALFTFKSNLRNTKGNDYYVYAGDRGELPDTQWVYYLYNKTFKQHFGASYGDAMMTSLAEAVNVYNLETISTPLMQRISCGLEECGEIYAGGLPIGTINLTSESSSVITEDLQLWKNLFPKDALSKRGEKGPKIFMSKDSAAERHALNNVFPQSTLLLYVGICSCPKGDNRYPCKHLIFIAKDSNCDFGICLPTSEETRKRLHIIATGCSNIKEGWYSSVKNDDGKLPNKKQDKQSLNIQDDNVQIEFETNVNCKSNLNLEGVCQDLSNCNDFEATIKQFDECVDKMKCAFDSDKAYFIPAIKSFVKTHARLCSAMETFGKYSGLNPKLKNSKLIGNKRIGVQPTARAR</sequence>
<dbReference type="InterPro" id="IPR036236">
    <property type="entry name" value="Znf_C2H2_sf"/>
</dbReference>
<dbReference type="EMBL" id="VUJU01004472">
    <property type="protein sequence ID" value="KAF0754238.1"/>
    <property type="molecule type" value="Genomic_DNA"/>
</dbReference>
<dbReference type="PANTHER" id="PTHR35385">
    <property type="entry name" value="PROTEIN B, PUTATIVE-RELATED-RELATED"/>
    <property type="match status" value="1"/>
</dbReference>
<proteinExistence type="predicted"/>
<evidence type="ECO:0000259" key="3">
    <source>
        <dbReference type="PROSITE" id="PS50966"/>
    </source>
</evidence>
<dbReference type="GO" id="GO:0008270">
    <property type="term" value="F:zinc ion binding"/>
    <property type="evidence" value="ECO:0007669"/>
    <property type="project" value="UniProtKB-KW"/>
</dbReference>
<evidence type="ECO:0000259" key="2">
    <source>
        <dbReference type="PROSITE" id="PS50157"/>
    </source>
</evidence>
<dbReference type="Pfam" id="PF00096">
    <property type="entry name" value="zf-C2H2"/>
    <property type="match status" value="2"/>
</dbReference>
<dbReference type="PROSITE" id="PS50157">
    <property type="entry name" value="ZINC_FINGER_C2H2_2"/>
    <property type="match status" value="2"/>
</dbReference>
<dbReference type="Proteomes" id="UP000478052">
    <property type="component" value="Unassembled WGS sequence"/>
</dbReference>
<keyword evidence="5" id="KW-1185">Reference proteome</keyword>
<protein>
    <submittedName>
        <fullName evidence="4">SCAN domain-containing protein 3-like</fullName>
    </submittedName>
</protein>
<dbReference type="SMART" id="SM00355">
    <property type="entry name" value="ZnF_C2H2"/>
    <property type="match status" value="2"/>
</dbReference>
<dbReference type="PROSITE" id="PS50966">
    <property type="entry name" value="ZF_SWIM"/>
    <property type="match status" value="1"/>
</dbReference>
<gene>
    <name evidence="4" type="ORF">FWK35_00021546</name>
</gene>
<reference evidence="4 5" key="1">
    <citation type="submission" date="2019-08" db="EMBL/GenBank/DDBJ databases">
        <title>Whole genome of Aphis craccivora.</title>
        <authorList>
            <person name="Voronova N.V."/>
            <person name="Shulinski R.S."/>
            <person name="Bandarenka Y.V."/>
            <person name="Zhorov D.G."/>
            <person name="Warner D."/>
        </authorList>
    </citation>
    <scope>NUCLEOTIDE SEQUENCE [LARGE SCALE GENOMIC DNA]</scope>
    <source>
        <strain evidence="4">180601</strain>
        <tissue evidence="4">Whole Body</tissue>
    </source>
</reference>
<keyword evidence="1" id="KW-0863">Zinc-finger</keyword>
<evidence type="ECO:0000313" key="5">
    <source>
        <dbReference type="Proteomes" id="UP000478052"/>
    </source>
</evidence>
<evidence type="ECO:0000313" key="4">
    <source>
        <dbReference type="EMBL" id="KAF0754238.1"/>
    </source>
</evidence>
<dbReference type="InterPro" id="IPR007527">
    <property type="entry name" value="Znf_SWIM"/>
</dbReference>
<feature type="domain" description="C2H2-type" evidence="2">
    <location>
        <begin position="15"/>
        <end position="43"/>
    </location>
</feature>
<dbReference type="AlphaFoldDB" id="A0A6G0YEJ4"/>
<dbReference type="PROSITE" id="PS00028">
    <property type="entry name" value="ZINC_FINGER_C2H2_1"/>
    <property type="match status" value="2"/>
</dbReference>
<dbReference type="InterPro" id="IPR013087">
    <property type="entry name" value="Znf_C2H2_type"/>
</dbReference>
<comment type="caution">
    <text evidence="4">The sequence shown here is derived from an EMBL/GenBank/DDBJ whole genome shotgun (WGS) entry which is preliminary data.</text>
</comment>
<organism evidence="4 5">
    <name type="scientific">Aphis craccivora</name>
    <name type="common">Cowpea aphid</name>
    <dbReference type="NCBI Taxonomy" id="307492"/>
    <lineage>
        <taxon>Eukaryota</taxon>
        <taxon>Metazoa</taxon>
        <taxon>Ecdysozoa</taxon>
        <taxon>Arthropoda</taxon>
        <taxon>Hexapoda</taxon>
        <taxon>Insecta</taxon>
        <taxon>Pterygota</taxon>
        <taxon>Neoptera</taxon>
        <taxon>Paraneoptera</taxon>
        <taxon>Hemiptera</taxon>
        <taxon>Sternorrhyncha</taxon>
        <taxon>Aphidomorpha</taxon>
        <taxon>Aphidoidea</taxon>
        <taxon>Aphididae</taxon>
        <taxon>Aphidini</taxon>
        <taxon>Aphis</taxon>
        <taxon>Aphis</taxon>
    </lineage>
</organism>
<evidence type="ECO:0000256" key="1">
    <source>
        <dbReference type="PROSITE-ProRule" id="PRU00042"/>
    </source>
</evidence>
<dbReference type="SUPFAM" id="SSF57667">
    <property type="entry name" value="beta-beta-alpha zinc fingers"/>
    <property type="match status" value="1"/>
</dbReference>
<feature type="domain" description="C2H2-type" evidence="2">
    <location>
        <begin position="52"/>
        <end position="80"/>
    </location>
</feature>